<organism evidence="5 6">
    <name type="scientific">Priestia koreensis</name>
    <dbReference type="NCBI Taxonomy" id="284581"/>
    <lineage>
        <taxon>Bacteria</taxon>
        <taxon>Bacillati</taxon>
        <taxon>Bacillota</taxon>
        <taxon>Bacilli</taxon>
        <taxon>Bacillales</taxon>
        <taxon>Bacillaceae</taxon>
        <taxon>Priestia</taxon>
    </lineage>
</organism>
<feature type="region of interest" description="Disordered" evidence="4">
    <location>
        <begin position="1"/>
        <end position="22"/>
    </location>
</feature>
<evidence type="ECO:0000256" key="4">
    <source>
        <dbReference type="SAM" id="MobiDB-lite"/>
    </source>
</evidence>
<dbReference type="EMBL" id="LILC01000013">
    <property type="protein sequence ID" value="KOO46701.1"/>
    <property type="molecule type" value="Genomic_DNA"/>
</dbReference>
<keyword evidence="2 3" id="KW-1005">Bacterial flagellum biogenesis</keyword>
<evidence type="ECO:0000256" key="3">
    <source>
        <dbReference type="RuleBase" id="RU362076"/>
    </source>
</evidence>
<evidence type="ECO:0000313" key="5">
    <source>
        <dbReference type="EMBL" id="KOO46701.1"/>
    </source>
</evidence>
<proteinExistence type="inferred from homology"/>
<dbReference type="STRING" id="284581.AMD01_12390"/>
<dbReference type="AlphaFoldDB" id="A0A0M0L6J7"/>
<comment type="caution">
    <text evidence="5">The sequence shown here is derived from an EMBL/GenBank/DDBJ whole genome shotgun (WGS) entry which is preliminary data.</text>
</comment>
<keyword evidence="6" id="KW-1185">Reference proteome</keyword>
<evidence type="ECO:0000256" key="1">
    <source>
        <dbReference type="ARBA" id="ARBA00010577"/>
    </source>
</evidence>
<evidence type="ECO:0000313" key="6">
    <source>
        <dbReference type="Proteomes" id="UP000037558"/>
    </source>
</evidence>
<accession>A0A0M0L6J7</accession>
<dbReference type="RefSeq" id="WP_169775960.1">
    <property type="nucleotide sequence ID" value="NZ_LILC01000013.1"/>
</dbReference>
<evidence type="ECO:0000256" key="2">
    <source>
        <dbReference type="ARBA" id="ARBA00022795"/>
    </source>
</evidence>
<name>A0A0M0L6J7_9BACI</name>
<comment type="similarity">
    <text evidence="1 3">Belongs to the FlgD family.</text>
</comment>
<dbReference type="InterPro" id="IPR005648">
    <property type="entry name" value="FlgD"/>
</dbReference>
<gene>
    <name evidence="5" type="ORF">AMD01_12390</name>
</gene>
<protein>
    <recommendedName>
        <fullName evidence="3">Basal-body rod modification protein FlgD</fullName>
    </recommendedName>
</protein>
<dbReference type="PATRIC" id="fig|284581.3.peg.2599"/>
<reference evidence="6" key="1">
    <citation type="submission" date="2015-08" db="EMBL/GenBank/DDBJ databases">
        <title>Fjat-14210 dsm16467.</title>
        <authorList>
            <person name="Liu B."/>
            <person name="Wang J."/>
            <person name="Zhu Y."/>
            <person name="Liu G."/>
            <person name="Chen Q."/>
            <person name="Chen Z."/>
            <person name="Lan J."/>
            <person name="Che J."/>
            <person name="Ge C."/>
            <person name="Shi H."/>
            <person name="Pan Z."/>
            <person name="Liu X."/>
        </authorList>
    </citation>
    <scope>NUCLEOTIDE SEQUENCE [LARGE SCALE GENOMIC DNA]</scope>
    <source>
        <strain evidence="6">DSM 16467</strain>
    </source>
</reference>
<comment type="function">
    <text evidence="3">Required for flagellar hook formation. May act as a scaffolding protein.</text>
</comment>
<dbReference type="NCBIfam" id="NF007197">
    <property type="entry name" value="PRK09618.1"/>
    <property type="match status" value="1"/>
</dbReference>
<dbReference type="Proteomes" id="UP000037558">
    <property type="component" value="Unassembled WGS sequence"/>
</dbReference>
<sequence length="212" mass="23214">MANTIDPTSYLSNYQKQTPTTGNSALGKDDFLKILITQLRNQDPTSPMEDKDFIAQMATFSTLEQITNMSKSFDKFAEQQDQIALIQYQQFIGSEIAYEKVTKNDDGTTNSTKGTGVIEGIQYTSSGVVFQLMNGEQINGNDITQINEKADESYMMQASQLIGKTVTWKDSADEEHTAVVGSVSFQGGKASFHINDGADTTFTAAQIIKISG</sequence>
<dbReference type="GO" id="GO:0044781">
    <property type="term" value="P:bacterial-type flagellum organization"/>
    <property type="evidence" value="ECO:0007669"/>
    <property type="project" value="UniProtKB-UniRule"/>
</dbReference>
<dbReference type="Pfam" id="PF03963">
    <property type="entry name" value="FlgD"/>
    <property type="match status" value="1"/>
</dbReference>